<keyword evidence="1" id="KW-0812">Transmembrane</keyword>
<feature type="transmembrane region" description="Helical" evidence="1">
    <location>
        <begin position="66"/>
        <end position="83"/>
    </location>
</feature>
<accession>A0ABR2L007</accession>
<keyword evidence="1" id="KW-1133">Transmembrane helix</keyword>
<evidence type="ECO:0000313" key="3">
    <source>
        <dbReference type="Proteomes" id="UP001470230"/>
    </source>
</evidence>
<comment type="caution">
    <text evidence="2">The sequence shown here is derived from an EMBL/GenBank/DDBJ whole genome shotgun (WGS) entry which is preliminary data.</text>
</comment>
<evidence type="ECO:0000313" key="2">
    <source>
        <dbReference type="EMBL" id="KAK8896418.1"/>
    </source>
</evidence>
<organism evidence="2 3">
    <name type="scientific">Tritrichomonas musculus</name>
    <dbReference type="NCBI Taxonomy" id="1915356"/>
    <lineage>
        <taxon>Eukaryota</taxon>
        <taxon>Metamonada</taxon>
        <taxon>Parabasalia</taxon>
        <taxon>Tritrichomonadida</taxon>
        <taxon>Tritrichomonadidae</taxon>
        <taxon>Tritrichomonas</taxon>
    </lineage>
</organism>
<name>A0ABR2L007_9EUKA</name>
<dbReference type="EMBL" id="JAPFFF010000002">
    <property type="protein sequence ID" value="KAK8896418.1"/>
    <property type="molecule type" value="Genomic_DNA"/>
</dbReference>
<dbReference type="Proteomes" id="UP001470230">
    <property type="component" value="Unassembled WGS sequence"/>
</dbReference>
<evidence type="ECO:0000256" key="1">
    <source>
        <dbReference type="SAM" id="Phobius"/>
    </source>
</evidence>
<sequence>MSDNKEEETVIKPEEVNSELDKIDEDLAKSEKIGISLINDLKPQLEINNKLLEDDNPYPALRRYKNGFFIIIVLSVLIFYEISQNYDRDLY</sequence>
<proteinExistence type="predicted"/>
<keyword evidence="3" id="KW-1185">Reference proteome</keyword>
<keyword evidence="1" id="KW-0472">Membrane</keyword>
<protein>
    <submittedName>
        <fullName evidence="2">Uncharacterized protein</fullName>
    </submittedName>
</protein>
<gene>
    <name evidence="2" type="ORF">M9Y10_014317</name>
</gene>
<reference evidence="2 3" key="1">
    <citation type="submission" date="2024-04" db="EMBL/GenBank/DDBJ databases">
        <title>Tritrichomonas musculus Genome.</title>
        <authorList>
            <person name="Alves-Ferreira E."/>
            <person name="Grigg M."/>
            <person name="Lorenzi H."/>
            <person name="Galac M."/>
        </authorList>
    </citation>
    <scope>NUCLEOTIDE SEQUENCE [LARGE SCALE GENOMIC DNA]</scope>
    <source>
        <strain evidence="2 3">EAF2021</strain>
    </source>
</reference>